<evidence type="ECO:0000259" key="1">
    <source>
        <dbReference type="SMART" id="SM00849"/>
    </source>
</evidence>
<reference evidence="2 3" key="1">
    <citation type="submission" date="2019-06" db="EMBL/GenBank/DDBJ databases">
        <title>Draft genome sequence of Miniimonas arenae KCTC 19750T isolated from sea sand.</title>
        <authorList>
            <person name="Park S.-J."/>
        </authorList>
    </citation>
    <scope>NUCLEOTIDE SEQUENCE [LARGE SCALE GENOMIC DNA]</scope>
    <source>
        <strain evidence="2 3">KCTC 19750</strain>
    </source>
</reference>
<keyword evidence="3" id="KW-1185">Reference proteome</keyword>
<sequence>MRLTVLGCSGSVPGPTSPASSYLVTTEDTSLVLDLGSGAFGPLMATTDPSRLDAVVLSHLHPDHCADLTALAVWLRYGPSSPSGPVRVLGPEGTRERLLELTHLAPADLAATFAVEIVHDGEPTTVGDLTLVPHAVLHPVPAFGYRVTGPATDGGVATLGYTGDTDLCDGVSAVADGVDLLLAEAAFEREEEVRGIHLTGGRAGGLATAAGVRALVLTHLQPWADAGVVYATARAAYAGPTELAVAGAIYDL</sequence>
<dbReference type="Gene3D" id="3.60.15.10">
    <property type="entry name" value="Ribonuclease Z/Hydroxyacylglutathione hydrolase-like"/>
    <property type="match status" value="1"/>
</dbReference>
<dbReference type="RefSeq" id="WP_108719495.1">
    <property type="nucleotide sequence ID" value="NZ_DAMDJA010000046.1"/>
</dbReference>
<keyword evidence="2" id="KW-0378">Hydrolase</keyword>
<dbReference type="PANTHER" id="PTHR46018">
    <property type="entry name" value="ZINC PHOSPHODIESTERASE ELAC PROTEIN 1"/>
    <property type="match status" value="1"/>
</dbReference>
<name>A0A5C5B9Y1_9MICO</name>
<evidence type="ECO:0000313" key="3">
    <source>
        <dbReference type="Proteomes" id="UP000313849"/>
    </source>
</evidence>
<comment type="caution">
    <text evidence="2">The sequence shown here is derived from an EMBL/GenBank/DDBJ whole genome shotgun (WGS) entry which is preliminary data.</text>
</comment>
<dbReference type="GO" id="GO:0042781">
    <property type="term" value="F:3'-tRNA processing endoribonuclease activity"/>
    <property type="evidence" value="ECO:0007669"/>
    <property type="project" value="TreeGrafter"/>
</dbReference>
<protein>
    <submittedName>
        <fullName evidence="2">MBL fold metallo-hydrolase</fullName>
    </submittedName>
</protein>
<dbReference type="EMBL" id="VENP01000035">
    <property type="protein sequence ID" value="TNU73708.1"/>
    <property type="molecule type" value="Genomic_DNA"/>
</dbReference>
<dbReference type="InterPro" id="IPR036866">
    <property type="entry name" value="RibonucZ/Hydroxyglut_hydro"/>
</dbReference>
<dbReference type="AlphaFoldDB" id="A0A5C5B9Y1"/>
<dbReference type="PANTHER" id="PTHR46018:SF4">
    <property type="entry name" value="METALLO-HYDROLASE YHFI-RELATED"/>
    <property type="match status" value="1"/>
</dbReference>
<dbReference type="SUPFAM" id="SSF56281">
    <property type="entry name" value="Metallo-hydrolase/oxidoreductase"/>
    <property type="match status" value="1"/>
</dbReference>
<accession>A0A5C5B9Y1</accession>
<dbReference type="Pfam" id="PF12706">
    <property type="entry name" value="Lactamase_B_2"/>
    <property type="match status" value="1"/>
</dbReference>
<feature type="domain" description="Metallo-beta-lactamase" evidence="1">
    <location>
        <begin position="18"/>
        <end position="197"/>
    </location>
</feature>
<dbReference type="OrthoDB" id="9800940at2"/>
<dbReference type="Proteomes" id="UP000313849">
    <property type="component" value="Unassembled WGS sequence"/>
</dbReference>
<gene>
    <name evidence="2" type="ORF">FH969_09910</name>
</gene>
<dbReference type="SMART" id="SM00849">
    <property type="entry name" value="Lactamase_B"/>
    <property type="match status" value="1"/>
</dbReference>
<dbReference type="InterPro" id="IPR001279">
    <property type="entry name" value="Metallo-B-lactamas"/>
</dbReference>
<dbReference type="CDD" id="cd07716">
    <property type="entry name" value="RNaseZ_short-form-like_MBL-fold"/>
    <property type="match status" value="1"/>
</dbReference>
<organism evidence="2 3">
    <name type="scientific">Miniimonas arenae</name>
    <dbReference type="NCBI Taxonomy" id="676201"/>
    <lineage>
        <taxon>Bacteria</taxon>
        <taxon>Bacillati</taxon>
        <taxon>Actinomycetota</taxon>
        <taxon>Actinomycetes</taxon>
        <taxon>Micrococcales</taxon>
        <taxon>Beutenbergiaceae</taxon>
        <taxon>Miniimonas</taxon>
    </lineage>
</organism>
<evidence type="ECO:0000313" key="2">
    <source>
        <dbReference type="EMBL" id="TNU73708.1"/>
    </source>
</evidence>
<proteinExistence type="predicted"/>